<gene>
    <name evidence="2" type="ORF">ERJ70_06885</name>
</gene>
<reference evidence="2 3" key="1">
    <citation type="submission" date="2019-12" db="EMBL/GenBank/DDBJ databases">
        <title>The whole genome sequencing of a strain isolated from a Mars analog, Dalangtan Playa.</title>
        <authorList>
            <person name="Huang T."/>
        </authorList>
    </citation>
    <scope>NUCLEOTIDE SEQUENCE [LARGE SCALE GENOMIC DNA]</scope>
    <source>
        <strain evidence="2 3">DP4-553-S</strain>
    </source>
</reference>
<name>A0ABX7VQ75_9BACI</name>
<sequence length="150" mass="17180">MDYQVRFLLKSDLLNCSETYTDVFNRPPWNDGWEQEKAQERLTDIFYQPKFIGLGAFTEDGLLVGFLLGYSETWVKANHFYLNEMCIKSAYQGRGIGSSLIEALESHCADNDVDSIYLLTAREGLAETFYKKNGFENKAGMVMMAKRLTD</sequence>
<dbReference type="InterPro" id="IPR000182">
    <property type="entry name" value="GNAT_dom"/>
</dbReference>
<accession>A0ABX7VQ75</accession>
<feature type="domain" description="N-acetyltransferase" evidence="1">
    <location>
        <begin position="3"/>
        <end position="149"/>
    </location>
</feature>
<dbReference type="Pfam" id="PF00583">
    <property type="entry name" value="Acetyltransf_1"/>
    <property type="match status" value="1"/>
</dbReference>
<keyword evidence="3" id="KW-1185">Reference proteome</keyword>
<evidence type="ECO:0000313" key="2">
    <source>
        <dbReference type="EMBL" id="QTM99049.1"/>
    </source>
</evidence>
<dbReference type="InterPro" id="IPR016181">
    <property type="entry name" value="Acyl_CoA_acyltransferase"/>
</dbReference>
<dbReference type="PROSITE" id="PS51186">
    <property type="entry name" value="GNAT"/>
    <property type="match status" value="1"/>
</dbReference>
<protein>
    <submittedName>
        <fullName evidence="2">GNAT family N-acetyltransferase</fullName>
    </submittedName>
</protein>
<dbReference type="Proteomes" id="UP000665043">
    <property type="component" value="Chromosome"/>
</dbReference>
<dbReference type="Gene3D" id="3.40.630.30">
    <property type="match status" value="1"/>
</dbReference>
<dbReference type="CDD" id="cd04301">
    <property type="entry name" value="NAT_SF"/>
    <property type="match status" value="1"/>
</dbReference>
<organism evidence="2 3">
    <name type="scientific">Sediminibacillus dalangtanensis</name>
    <dbReference type="NCBI Taxonomy" id="2729421"/>
    <lineage>
        <taxon>Bacteria</taxon>
        <taxon>Bacillati</taxon>
        <taxon>Bacillota</taxon>
        <taxon>Bacilli</taxon>
        <taxon>Bacillales</taxon>
        <taxon>Bacillaceae</taxon>
        <taxon>Sediminibacillus</taxon>
    </lineage>
</organism>
<dbReference type="EMBL" id="CP046956">
    <property type="protein sequence ID" value="QTM99049.1"/>
    <property type="molecule type" value="Genomic_DNA"/>
</dbReference>
<dbReference type="RefSeq" id="WP_209368162.1">
    <property type="nucleotide sequence ID" value="NZ_CP046956.1"/>
</dbReference>
<evidence type="ECO:0000259" key="1">
    <source>
        <dbReference type="PROSITE" id="PS51186"/>
    </source>
</evidence>
<proteinExistence type="predicted"/>
<evidence type="ECO:0000313" key="3">
    <source>
        <dbReference type="Proteomes" id="UP000665043"/>
    </source>
</evidence>
<dbReference type="SUPFAM" id="SSF55729">
    <property type="entry name" value="Acyl-CoA N-acyltransferases (Nat)"/>
    <property type="match status" value="1"/>
</dbReference>